<proteinExistence type="predicted"/>
<dbReference type="EMBL" id="OY731405">
    <property type="protein sequence ID" value="CAJ1971029.1"/>
    <property type="molecule type" value="Genomic_DNA"/>
</dbReference>
<feature type="signal peptide" evidence="1">
    <location>
        <begin position="1"/>
        <end position="23"/>
    </location>
</feature>
<organism evidence="2 3">
    <name type="scientific">Sphenostylis stenocarpa</name>
    <dbReference type="NCBI Taxonomy" id="92480"/>
    <lineage>
        <taxon>Eukaryota</taxon>
        <taxon>Viridiplantae</taxon>
        <taxon>Streptophyta</taxon>
        <taxon>Embryophyta</taxon>
        <taxon>Tracheophyta</taxon>
        <taxon>Spermatophyta</taxon>
        <taxon>Magnoliopsida</taxon>
        <taxon>eudicotyledons</taxon>
        <taxon>Gunneridae</taxon>
        <taxon>Pentapetalae</taxon>
        <taxon>rosids</taxon>
        <taxon>fabids</taxon>
        <taxon>Fabales</taxon>
        <taxon>Fabaceae</taxon>
        <taxon>Papilionoideae</taxon>
        <taxon>50 kb inversion clade</taxon>
        <taxon>NPAAA clade</taxon>
        <taxon>indigoferoid/millettioid clade</taxon>
        <taxon>Phaseoleae</taxon>
        <taxon>Sphenostylis</taxon>
    </lineage>
</organism>
<gene>
    <name evidence="2" type="ORF">AYBTSS11_LOCUS23026</name>
</gene>
<evidence type="ECO:0000256" key="1">
    <source>
        <dbReference type="SAM" id="SignalP"/>
    </source>
</evidence>
<keyword evidence="3" id="KW-1185">Reference proteome</keyword>
<keyword evidence="1" id="KW-0732">Signal</keyword>
<protein>
    <recommendedName>
        <fullName evidence="4">Secreted protein</fullName>
    </recommendedName>
</protein>
<reference evidence="2" key="1">
    <citation type="submission" date="2023-10" db="EMBL/GenBank/DDBJ databases">
        <authorList>
            <person name="Domelevo Entfellner J.-B."/>
        </authorList>
    </citation>
    <scope>NUCLEOTIDE SEQUENCE</scope>
</reference>
<evidence type="ECO:0008006" key="4">
    <source>
        <dbReference type="Google" id="ProtNLM"/>
    </source>
</evidence>
<dbReference type="Proteomes" id="UP001189624">
    <property type="component" value="Chromosome 8"/>
</dbReference>
<sequence length="73" mass="8296">MVHRARLLLAVFLSKWTVMPSLQDHMDHKNNERAGFELDSLFHSRCSTTIELSPVYATVFVSSLFSVRTLTGV</sequence>
<evidence type="ECO:0000313" key="3">
    <source>
        <dbReference type="Proteomes" id="UP001189624"/>
    </source>
</evidence>
<dbReference type="Gramene" id="rna-AYBTSS11_LOCUS23026">
    <property type="protein sequence ID" value="CAJ1971029.1"/>
    <property type="gene ID" value="gene-AYBTSS11_LOCUS23026"/>
</dbReference>
<feature type="chain" id="PRO_5041690780" description="Secreted protein" evidence="1">
    <location>
        <begin position="24"/>
        <end position="73"/>
    </location>
</feature>
<accession>A0AA86SU98</accession>
<name>A0AA86SU98_9FABA</name>
<dbReference type="AlphaFoldDB" id="A0AA86SU98"/>
<evidence type="ECO:0000313" key="2">
    <source>
        <dbReference type="EMBL" id="CAJ1971029.1"/>
    </source>
</evidence>